<feature type="region of interest" description="Disordered" evidence="4">
    <location>
        <begin position="460"/>
        <end position="484"/>
    </location>
</feature>
<dbReference type="EC" id="3.1.4.3" evidence="2"/>
<evidence type="ECO:0000256" key="1">
    <source>
        <dbReference type="ARBA" id="ARBA00009717"/>
    </source>
</evidence>
<dbReference type="NCBIfam" id="TIGR01409">
    <property type="entry name" value="TAT_signal_seq"/>
    <property type="match status" value="1"/>
</dbReference>
<feature type="compositionally biased region" description="Basic and acidic residues" evidence="4">
    <location>
        <begin position="473"/>
        <end position="484"/>
    </location>
</feature>
<feature type="signal peptide" evidence="5">
    <location>
        <begin position="1"/>
        <end position="22"/>
    </location>
</feature>
<dbReference type="InterPro" id="IPR019546">
    <property type="entry name" value="TAT_signal_bac_arc"/>
</dbReference>
<comment type="caution">
    <text evidence="6">The sequence shown here is derived from an EMBL/GenBank/DDBJ whole genome shotgun (WGS) entry which is preliminary data.</text>
</comment>
<keyword evidence="3" id="KW-0378">Hydrolase</keyword>
<evidence type="ECO:0000256" key="5">
    <source>
        <dbReference type="SAM" id="SignalP"/>
    </source>
</evidence>
<dbReference type="InterPro" id="IPR007312">
    <property type="entry name" value="Phosphoesterase"/>
</dbReference>
<dbReference type="PANTHER" id="PTHR31956">
    <property type="entry name" value="NON-SPECIFIC PHOSPHOLIPASE C4-RELATED"/>
    <property type="match status" value="1"/>
</dbReference>
<dbReference type="SUPFAM" id="SSF53649">
    <property type="entry name" value="Alkaline phosphatase-like"/>
    <property type="match status" value="1"/>
</dbReference>
<dbReference type="InterPro" id="IPR006311">
    <property type="entry name" value="TAT_signal"/>
</dbReference>
<dbReference type="Pfam" id="PF04185">
    <property type="entry name" value="Phosphoesterase"/>
    <property type="match status" value="1"/>
</dbReference>
<evidence type="ECO:0000256" key="2">
    <source>
        <dbReference type="ARBA" id="ARBA00012018"/>
    </source>
</evidence>
<dbReference type="PROSITE" id="PS51318">
    <property type="entry name" value="TAT"/>
    <property type="match status" value="1"/>
</dbReference>
<dbReference type="PANTHER" id="PTHR31956:SF1">
    <property type="entry name" value="NON-SPECIFIC PHOSPHOLIPASE C1"/>
    <property type="match status" value="1"/>
</dbReference>
<proteinExistence type="inferred from homology"/>
<evidence type="ECO:0000313" key="7">
    <source>
        <dbReference type="Proteomes" id="UP000266568"/>
    </source>
</evidence>
<dbReference type="CDD" id="cd16014">
    <property type="entry name" value="PLC"/>
    <property type="match status" value="1"/>
</dbReference>
<dbReference type="GO" id="GO:0034480">
    <property type="term" value="F:phosphatidylcholine phospholipase C activity"/>
    <property type="evidence" value="ECO:0007669"/>
    <property type="project" value="UniProtKB-EC"/>
</dbReference>
<name>A0A397NR93_9SPHN</name>
<dbReference type="Proteomes" id="UP000266568">
    <property type="component" value="Unassembled WGS sequence"/>
</dbReference>
<comment type="similarity">
    <text evidence="1">Belongs to the bacterial phospholipase C family.</text>
</comment>
<dbReference type="AlphaFoldDB" id="A0A397NR93"/>
<protein>
    <recommendedName>
        <fullName evidence="2">phospholipase C</fullName>
        <ecNumber evidence="2">3.1.4.3</ecNumber>
    </recommendedName>
</protein>
<evidence type="ECO:0000256" key="3">
    <source>
        <dbReference type="ARBA" id="ARBA00022801"/>
    </source>
</evidence>
<reference evidence="6 7" key="1">
    <citation type="submission" date="2018-08" db="EMBL/GenBank/DDBJ databases">
        <title>Genomic Encyclopedia of Type Strains, Phase IV (KMG-IV): sequencing the most valuable type-strain genomes for metagenomic binning, comparative biology and taxonomic classification.</title>
        <authorList>
            <person name="Goeker M."/>
        </authorList>
    </citation>
    <scope>NUCLEOTIDE SEQUENCE [LARGE SCALE GENOMIC DNA]</scope>
    <source>
        <strain evidence="6 7">DSM 25527</strain>
    </source>
</reference>
<accession>A0A397NR93</accession>
<sequence length="484" mass="52993">MPRQNQGSMFTRRRLLKGSAQAAAVAAATALMPPNVQKLLAAGVKRAPSLHDIKHVVLLMQENRSFDHYFGMLPGVRGFGDRDALTLSTGRSVFHQPDSASPDGYLLPFHLDSFTTAAQAIPSTSHEWSVQHQAWNGGKMDQWLPAHRGADGVNGPYTMGYFGRADIPFHYALAEAFTVCDAYHCSVMGPTRPNRLYWMTGMIDPEGRHGGPITKNSQMTPGSLSWTTYPERLEQAGVSWKVYQHATEGFAFNMLRGFRQFADAPVTSPLYRKAMQIVSDGQFEYDAINDRLPAVSWLCPTNEGSEHPKYSPAAGAEFIASKLDAIAANPDVWAKTAFILCYDENDGLFDHVPPPVPPAGTPGEFVGGLPIGGGFRVPCIVISPWTAGGWVCSEPFDHSSILRFLEAFTGVREPNITGWRRRTFGDMTRAFRFGDRPAPPPGLPDTSGALHLARYAEANLPLPPIPTTGQKAPEQEKGTLKRVD</sequence>
<keyword evidence="5" id="KW-0732">Signal</keyword>
<evidence type="ECO:0000256" key="4">
    <source>
        <dbReference type="SAM" id="MobiDB-lite"/>
    </source>
</evidence>
<organism evidence="6 7">
    <name type="scientific">Hephaestia caeni</name>
    <dbReference type="NCBI Taxonomy" id="645617"/>
    <lineage>
        <taxon>Bacteria</taxon>
        <taxon>Pseudomonadati</taxon>
        <taxon>Pseudomonadota</taxon>
        <taxon>Alphaproteobacteria</taxon>
        <taxon>Sphingomonadales</taxon>
        <taxon>Sphingomonadaceae</taxon>
        <taxon>Hephaestia</taxon>
    </lineage>
</organism>
<keyword evidence="7" id="KW-1185">Reference proteome</keyword>
<dbReference type="InterPro" id="IPR017850">
    <property type="entry name" value="Alkaline_phosphatase_core_sf"/>
</dbReference>
<gene>
    <name evidence="6" type="ORF">DFR49_3595</name>
</gene>
<feature type="chain" id="PRO_5017204867" description="phospholipase C" evidence="5">
    <location>
        <begin position="23"/>
        <end position="484"/>
    </location>
</feature>
<evidence type="ECO:0000313" key="6">
    <source>
        <dbReference type="EMBL" id="RIA37707.1"/>
    </source>
</evidence>
<dbReference type="Gene3D" id="3.40.720.10">
    <property type="entry name" value="Alkaline Phosphatase, subunit A"/>
    <property type="match status" value="2"/>
</dbReference>
<dbReference type="EMBL" id="QXDC01000004">
    <property type="protein sequence ID" value="RIA37707.1"/>
    <property type="molecule type" value="Genomic_DNA"/>
</dbReference>